<protein>
    <submittedName>
        <fullName evidence="1">Uncharacterized protein</fullName>
    </submittedName>
</protein>
<feature type="non-terminal residue" evidence="1">
    <location>
        <position position="127"/>
    </location>
</feature>
<gene>
    <name evidence="1" type="ORF">OXD698_LOCUS47446</name>
</gene>
<evidence type="ECO:0000313" key="2">
    <source>
        <dbReference type="Proteomes" id="UP000663844"/>
    </source>
</evidence>
<dbReference type="Proteomes" id="UP000663844">
    <property type="component" value="Unassembled WGS sequence"/>
</dbReference>
<sequence length="127" mass="14569">YLNISSNNLNSLPRFPVPYDAHTIASYDHHLPVLYVDMSNNNLNQIDFDMFSSASTQDKYIISIDLTFNQLKTLQLPSMISTGIKRRGPLIELNINNNPLECDCILYENIFPLLQTDVLSQQQNTYN</sequence>
<accession>A0A820JFH1</accession>
<comment type="caution">
    <text evidence="1">The sequence shown here is derived from an EMBL/GenBank/DDBJ whole genome shotgun (WGS) entry which is preliminary data.</text>
</comment>
<dbReference type="EMBL" id="CAJOAZ010018443">
    <property type="protein sequence ID" value="CAF4326276.1"/>
    <property type="molecule type" value="Genomic_DNA"/>
</dbReference>
<reference evidence="1" key="1">
    <citation type="submission" date="2021-02" db="EMBL/GenBank/DDBJ databases">
        <authorList>
            <person name="Nowell W R."/>
        </authorList>
    </citation>
    <scope>NUCLEOTIDE SEQUENCE</scope>
</reference>
<dbReference type="Gene3D" id="3.80.10.10">
    <property type="entry name" value="Ribonuclease Inhibitor"/>
    <property type="match status" value="1"/>
</dbReference>
<dbReference type="AlphaFoldDB" id="A0A820JFH1"/>
<dbReference type="SUPFAM" id="SSF52047">
    <property type="entry name" value="RNI-like"/>
    <property type="match status" value="1"/>
</dbReference>
<evidence type="ECO:0000313" key="1">
    <source>
        <dbReference type="EMBL" id="CAF4326276.1"/>
    </source>
</evidence>
<dbReference type="InterPro" id="IPR032675">
    <property type="entry name" value="LRR_dom_sf"/>
</dbReference>
<organism evidence="1 2">
    <name type="scientific">Adineta steineri</name>
    <dbReference type="NCBI Taxonomy" id="433720"/>
    <lineage>
        <taxon>Eukaryota</taxon>
        <taxon>Metazoa</taxon>
        <taxon>Spiralia</taxon>
        <taxon>Gnathifera</taxon>
        <taxon>Rotifera</taxon>
        <taxon>Eurotatoria</taxon>
        <taxon>Bdelloidea</taxon>
        <taxon>Adinetida</taxon>
        <taxon>Adinetidae</taxon>
        <taxon>Adineta</taxon>
    </lineage>
</organism>
<feature type="non-terminal residue" evidence="1">
    <location>
        <position position="1"/>
    </location>
</feature>
<name>A0A820JFH1_9BILA</name>
<proteinExistence type="predicted"/>